<dbReference type="PANTHER" id="PTHR24253">
    <property type="entry name" value="TRANSMEMBRANE PROTEASE SERINE"/>
    <property type="match status" value="1"/>
</dbReference>
<sequence>MFAPIYFLLIVWLQITYASKYKMRRVDPGYNSKLQLFCANPQFLNHSSTAQKKIMHGTPVPKGKYPWAIVMKAVISGQTASYCGGTIISSRHILTARHCFEKHPESLTFFVGGVCYEKGENCDEVDMRPVEIEFAAFEPRDPLEANNRTIKLRNHEHDFALVQLKEDLKHFGGDKMFRDTRPACLPQLKEPLARKCMCMVGGPLKNKCLDLAA</sequence>
<dbReference type="InterPro" id="IPR009003">
    <property type="entry name" value="Peptidase_S1_PA"/>
</dbReference>
<proteinExistence type="predicted"/>
<keyword evidence="4" id="KW-1185">Reference proteome</keyword>
<dbReference type="InterPro" id="IPR001314">
    <property type="entry name" value="Peptidase_S1A"/>
</dbReference>
<organism evidence="4 5">
    <name type="scientific">Ditylenchus dipsaci</name>
    <dbReference type="NCBI Taxonomy" id="166011"/>
    <lineage>
        <taxon>Eukaryota</taxon>
        <taxon>Metazoa</taxon>
        <taxon>Ecdysozoa</taxon>
        <taxon>Nematoda</taxon>
        <taxon>Chromadorea</taxon>
        <taxon>Rhabditida</taxon>
        <taxon>Tylenchina</taxon>
        <taxon>Tylenchomorpha</taxon>
        <taxon>Sphaerularioidea</taxon>
        <taxon>Anguinidae</taxon>
        <taxon>Anguininae</taxon>
        <taxon>Ditylenchus</taxon>
    </lineage>
</organism>
<dbReference type="SUPFAM" id="SSF50494">
    <property type="entry name" value="Trypsin-like serine proteases"/>
    <property type="match status" value="1"/>
</dbReference>
<feature type="signal peptide" evidence="2">
    <location>
        <begin position="1"/>
        <end position="18"/>
    </location>
</feature>
<evidence type="ECO:0000256" key="1">
    <source>
        <dbReference type="ARBA" id="ARBA00023157"/>
    </source>
</evidence>
<evidence type="ECO:0000313" key="5">
    <source>
        <dbReference type="WBParaSite" id="jg14649"/>
    </source>
</evidence>
<feature type="domain" description="Peptidase S1" evidence="3">
    <location>
        <begin position="54"/>
        <end position="202"/>
    </location>
</feature>
<keyword evidence="1" id="KW-1015">Disulfide bond</keyword>
<accession>A0A915D1T3</accession>
<dbReference type="GO" id="GO:0004252">
    <property type="term" value="F:serine-type endopeptidase activity"/>
    <property type="evidence" value="ECO:0007669"/>
    <property type="project" value="InterPro"/>
</dbReference>
<protein>
    <submittedName>
        <fullName evidence="5">Peptidase S1 domain-containing protein</fullName>
    </submittedName>
</protein>
<name>A0A915D1T3_9BILA</name>
<dbReference type="GO" id="GO:0006508">
    <property type="term" value="P:proteolysis"/>
    <property type="evidence" value="ECO:0007669"/>
    <property type="project" value="InterPro"/>
</dbReference>
<dbReference type="AlphaFoldDB" id="A0A915D1T3"/>
<feature type="chain" id="PRO_5038114503" evidence="2">
    <location>
        <begin position="19"/>
        <end position="213"/>
    </location>
</feature>
<dbReference type="Proteomes" id="UP000887574">
    <property type="component" value="Unplaced"/>
</dbReference>
<evidence type="ECO:0000259" key="3">
    <source>
        <dbReference type="PROSITE" id="PS50240"/>
    </source>
</evidence>
<dbReference type="PRINTS" id="PR00722">
    <property type="entry name" value="CHYMOTRYPSIN"/>
</dbReference>
<evidence type="ECO:0000313" key="4">
    <source>
        <dbReference type="Proteomes" id="UP000887574"/>
    </source>
</evidence>
<dbReference type="PANTHER" id="PTHR24253:SF153">
    <property type="entry name" value="SERINE PROTEASE HEPSIN"/>
    <property type="match status" value="1"/>
</dbReference>
<dbReference type="PROSITE" id="PS50240">
    <property type="entry name" value="TRYPSIN_DOM"/>
    <property type="match status" value="1"/>
</dbReference>
<dbReference type="Pfam" id="PF00089">
    <property type="entry name" value="Trypsin"/>
    <property type="match status" value="1"/>
</dbReference>
<dbReference type="InterPro" id="IPR043504">
    <property type="entry name" value="Peptidase_S1_PA_chymotrypsin"/>
</dbReference>
<dbReference type="WBParaSite" id="jg14649">
    <property type="protein sequence ID" value="jg14649"/>
    <property type="gene ID" value="jg14649"/>
</dbReference>
<reference evidence="5" key="1">
    <citation type="submission" date="2022-11" db="UniProtKB">
        <authorList>
            <consortium name="WormBaseParasite"/>
        </authorList>
    </citation>
    <scope>IDENTIFICATION</scope>
</reference>
<evidence type="ECO:0000256" key="2">
    <source>
        <dbReference type="SAM" id="SignalP"/>
    </source>
</evidence>
<keyword evidence="2" id="KW-0732">Signal</keyword>
<dbReference type="Gene3D" id="2.40.10.10">
    <property type="entry name" value="Trypsin-like serine proteases"/>
    <property type="match status" value="1"/>
</dbReference>
<dbReference type="InterPro" id="IPR001254">
    <property type="entry name" value="Trypsin_dom"/>
</dbReference>